<keyword evidence="4 7" id="KW-0812">Transmembrane</keyword>
<dbReference type="GO" id="GO:0005886">
    <property type="term" value="C:plasma membrane"/>
    <property type="evidence" value="ECO:0007669"/>
    <property type="project" value="TreeGrafter"/>
</dbReference>
<comment type="subcellular location">
    <subcellularLocation>
        <location evidence="1">Endomembrane system</location>
        <topology evidence="1">Multi-pass membrane protein</topology>
    </subcellularLocation>
</comment>
<feature type="transmembrane region" description="Helical" evidence="7">
    <location>
        <begin position="433"/>
        <end position="462"/>
    </location>
</feature>
<keyword evidence="6 7" id="KW-0472">Membrane</keyword>
<dbReference type="Proteomes" id="UP000424468">
    <property type="component" value="Chromosome"/>
</dbReference>
<dbReference type="InterPro" id="IPR006043">
    <property type="entry name" value="NCS2"/>
</dbReference>
<feature type="transmembrane region" description="Helical" evidence="7">
    <location>
        <begin position="474"/>
        <end position="493"/>
    </location>
</feature>
<feature type="transmembrane region" description="Helical" evidence="7">
    <location>
        <begin position="302"/>
        <end position="326"/>
    </location>
</feature>
<dbReference type="GO" id="GO:0012505">
    <property type="term" value="C:endomembrane system"/>
    <property type="evidence" value="ECO:0007669"/>
    <property type="project" value="UniProtKB-SubCell"/>
</dbReference>
<dbReference type="EMBL" id="CP046276">
    <property type="protein sequence ID" value="QGS52133.1"/>
    <property type="molecule type" value="Genomic_DNA"/>
</dbReference>
<evidence type="ECO:0000256" key="1">
    <source>
        <dbReference type="ARBA" id="ARBA00004127"/>
    </source>
</evidence>
<gene>
    <name evidence="8" type="primary">pbuG</name>
    <name evidence="8" type="ORF">STABA_v1c07770</name>
</gene>
<evidence type="ECO:0000256" key="7">
    <source>
        <dbReference type="SAM" id="Phobius"/>
    </source>
</evidence>
<dbReference type="PANTHER" id="PTHR43337">
    <property type="entry name" value="XANTHINE/URACIL PERMEASE C887.17-RELATED"/>
    <property type="match status" value="1"/>
</dbReference>
<feature type="transmembrane region" description="Helical" evidence="7">
    <location>
        <begin position="44"/>
        <end position="60"/>
    </location>
</feature>
<organism evidence="8 9">
    <name type="scientific">Spiroplasma tabanidicola</name>
    <dbReference type="NCBI Taxonomy" id="324079"/>
    <lineage>
        <taxon>Bacteria</taxon>
        <taxon>Bacillati</taxon>
        <taxon>Mycoplasmatota</taxon>
        <taxon>Mollicutes</taxon>
        <taxon>Entomoplasmatales</taxon>
        <taxon>Spiroplasmataceae</taxon>
        <taxon>Spiroplasma</taxon>
    </lineage>
</organism>
<keyword evidence="5 7" id="KW-1133">Transmembrane helix</keyword>
<feature type="transmembrane region" description="Helical" evidence="7">
    <location>
        <begin position="81"/>
        <end position="106"/>
    </location>
</feature>
<dbReference type="GO" id="GO:0005345">
    <property type="term" value="F:purine nucleobase transmembrane transporter activity"/>
    <property type="evidence" value="ECO:0007669"/>
    <property type="project" value="TreeGrafter"/>
</dbReference>
<evidence type="ECO:0000313" key="8">
    <source>
        <dbReference type="EMBL" id="QGS52133.1"/>
    </source>
</evidence>
<dbReference type="InterPro" id="IPR045018">
    <property type="entry name" value="Azg-like"/>
</dbReference>
<evidence type="ECO:0000256" key="4">
    <source>
        <dbReference type="ARBA" id="ARBA00022692"/>
    </source>
</evidence>
<name>A0A6I6CJ85_9MOLU</name>
<feature type="transmembrane region" description="Helical" evidence="7">
    <location>
        <begin position="207"/>
        <end position="227"/>
    </location>
</feature>
<dbReference type="PANTHER" id="PTHR43337:SF1">
    <property type="entry name" value="XANTHINE_URACIL PERMEASE C887.17-RELATED"/>
    <property type="match status" value="1"/>
</dbReference>
<protein>
    <submittedName>
        <fullName evidence="8">Xanthine/uracil permease</fullName>
    </submittedName>
</protein>
<feature type="transmembrane region" description="Helical" evidence="7">
    <location>
        <begin position="234"/>
        <end position="252"/>
    </location>
</feature>
<dbReference type="Pfam" id="PF00860">
    <property type="entry name" value="Xan_ur_permease"/>
    <property type="match status" value="1"/>
</dbReference>
<keyword evidence="9" id="KW-1185">Reference proteome</keyword>
<feature type="transmembrane region" description="Helical" evidence="7">
    <location>
        <begin position="377"/>
        <end position="394"/>
    </location>
</feature>
<feature type="transmembrane region" description="Helical" evidence="7">
    <location>
        <begin position="126"/>
        <end position="150"/>
    </location>
</feature>
<evidence type="ECO:0000256" key="6">
    <source>
        <dbReference type="ARBA" id="ARBA00023136"/>
    </source>
</evidence>
<sequence length="494" mass="53385">MSIDNNDIKIKEASKSKMRFDNENSKLAKFFGFKKFNTTLKKEIIGGISTLLAMIYILSVEPEILKYAPSVDGGAKLDGKGVFLATAIIAFAATFVMGMVSNIPVALAPSMGVNAMFTYSVAMKGIGYQGALFATMISGVLFCIISISNVRKMLIKALPKSLHIAIGLGIGFFIAYVGVANIGWVKIGDENTEISGLPVATLNNFKVFYPAIIIGTLVLLGAVVLHFKKFVAPIAVMMLAGFIIAVILANVLPNNDVIKNSFGTAKFNSNWEYKSMFNGFVNNIKSTFNNAGNLAIWKSPTMYISIFVFTILTFFDATGTLTSVMVESNKNSPYEREIPKSAMIIDGGSTIFSSFMAISHNAVYAESCVGISQGARTGFSSIVTSIGLLLSIALSPLFTMLPSCISGAATVFIGIIMISNITEIEWKKPEISLASFFIILFMIITYNIAVGIGLGLITYTIGCLATKKVKEVHPIIWVLDVVFIAYFIAFAFIQ</sequence>
<keyword evidence="3" id="KW-0813">Transport</keyword>
<dbReference type="RefSeq" id="WP_156006784.1">
    <property type="nucleotide sequence ID" value="NZ_CP046276.1"/>
</dbReference>
<dbReference type="AlphaFoldDB" id="A0A6I6CJ85"/>
<proteinExistence type="inferred from homology"/>
<evidence type="ECO:0000256" key="5">
    <source>
        <dbReference type="ARBA" id="ARBA00022989"/>
    </source>
</evidence>
<comment type="similarity">
    <text evidence="2">Belongs to the nucleobase:cation symporter-2 (NCS2) (TC 2.A.40) family. Azg-like subfamily.</text>
</comment>
<dbReference type="OrthoDB" id="9808458at2"/>
<evidence type="ECO:0000313" key="9">
    <source>
        <dbReference type="Proteomes" id="UP000424468"/>
    </source>
</evidence>
<reference evidence="8 9" key="1">
    <citation type="submission" date="2019-11" db="EMBL/GenBank/DDBJ databases">
        <title>Complete genome sequence of Spiroplasma tabanidicola TAUS-1 (DSM 22603).</title>
        <authorList>
            <person name="Huang C.-T."/>
            <person name="Lin Y.-C."/>
            <person name="Kuo C.-H."/>
        </authorList>
    </citation>
    <scope>NUCLEOTIDE SEQUENCE [LARGE SCALE GENOMIC DNA]</scope>
    <source>
        <strain evidence="8 9">TAUS-1</strain>
    </source>
</reference>
<accession>A0A6I6CJ85</accession>
<dbReference type="KEGG" id="stab:STABA_v1c07770"/>
<evidence type="ECO:0000256" key="2">
    <source>
        <dbReference type="ARBA" id="ARBA00005697"/>
    </source>
</evidence>
<feature type="transmembrane region" description="Helical" evidence="7">
    <location>
        <begin position="400"/>
        <end position="421"/>
    </location>
</feature>
<feature type="transmembrane region" description="Helical" evidence="7">
    <location>
        <begin position="162"/>
        <end position="187"/>
    </location>
</feature>
<evidence type="ECO:0000256" key="3">
    <source>
        <dbReference type="ARBA" id="ARBA00022448"/>
    </source>
</evidence>